<dbReference type="Proteomes" id="UP001589568">
    <property type="component" value="Unassembled WGS sequence"/>
</dbReference>
<dbReference type="CDD" id="cd02440">
    <property type="entry name" value="AdoMet_MTases"/>
    <property type="match status" value="1"/>
</dbReference>
<gene>
    <name evidence="6" type="ORF">ACFFR3_23195</name>
</gene>
<dbReference type="PANTHER" id="PTHR43712:SF2">
    <property type="entry name" value="O-METHYLTRANSFERASE CICE"/>
    <property type="match status" value="1"/>
</dbReference>
<evidence type="ECO:0000259" key="5">
    <source>
        <dbReference type="Pfam" id="PF08100"/>
    </source>
</evidence>
<dbReference type="GO" id="GO:0008168">
    <property type="term" value="F:methyltransferase activity"/>
    <property type="evidence" value="ECO:0007669"/>
    <property type="project" value="UniProtKB-KW"/>
</dbReference>
<dbReference type="PROSITE" id="PS51683">
    <property type="entry name" value="SAM_OMT_II"/>
    <property type="match status" value="1"/>
</dbReference>
<dbReference type="Gene3D" id="3.40.50.150">
    <property type="entry name" value="Vaccinia Virus protein VP39"/>
    <property type="match status" value="1"/>
</dbReference>
<sequence>MADDGAHREVLSKLTGAWLTQAVAAMAELGLADRLDERPLTCGELARACGVHAGALFRLLRLLESHDLVEQGTGGAYALTPTGALLSSRHPDSLADLALFYAGPFYASWGALPYAVRTGRQGFEHVYGKPFFDYTAEHPEMGAGFDRAMACGSSFFTQLPKVYDFTRHRHVVDVGGGRGALLAVVLAQAEEVRGTLFDGPGAVERGRAALTEAGLADRCDFAAGDFFEQVPSGGDVYLLSRILHDWDDEPCARLLANCRAAMPAGGRLLVLERLVPERPHDAPGALAIAWDVHMLVNNGAGRERTYLEYERLLAGAGFTLEDVRGLPLDVDVLVARA</sequence>
<protein>
    <submittedName>
        <fullName evidence="6">Methyltransferase</fullName>
    </submittedName>
</protein>
<proteinExistence type="predicted"/>
<keyword evidence="3" id="KW-0949">S-adenosyl-L-methionine</keyword>
<dbReference type="InterPro" id="IPR012967">
    <property type="entry name" value="COMT_dimerisation"/>
</dbReference>
<dbReference type="PANTHER" id="PTHR43712">
    <property type="entry name" value="PUTATIVE (AFU_ORTHOLOGUE AFUA_4G14580)-RELATED"/>
    <property type="match status" value="1"/>
</dbReference>
<evidence type="ECO:0000256" key="3">
    <source>
        <dbReference type="ARBA" id="ARBA00022691"/>
    </source>
</evidence>
<dbReference type="SUPFAM" id="SSF46785">
    <property type="entry name" value="Winged helix' DNA-binding domain"/>
    <property type="match status" value="1"/>
</dbReference>
<dbReference type="SUPFAM" id="SSF53335">
    <property type="entry name" value="S-adenosyl-L-methionine-dependent methyltransferases"/>
    <property type="match status" value="1"/>
</dbReference>
<feature type="domain" description="O-methyltransferase dimerisation" evidence="5">
    <location>
        <begin position="14"/>
        <end position="86"/>
    </location>
</feature>
<feature type="domain" description="O-methyltransferase C-terminal" evidence="4">
    <location>
        <begin position="109"/>
        <end position="318"/>
    </location>
</feature>
<dbReference type="InterPro" id="IPR036388">
    <property type="entry name" value="WH-like_DNA-bd_sf"/>
</dbReference>
<comment type="caution">
    <text evidence="6">The sequence shown here is derived from an EMBL/GenBank/DDBJ whole genome shotgun (WGS) entry which is preliminary data.</text>
</comment>
<reference evidence="6 7" key="1">
    <citation type="submission" date="2024-09" db="EMBL/GenBank/DDBJ databases">
        <authorList>
            <person name="Sun Q."/>
            <person name="Mori K."/>
        </authorList>
    </citation>
    <scope>NUCLEOTIDE SEQUENCE [LARGE SCALE GENOMIC DNA]</scope>
    <source>
        <strain evidence="6 7">JCM 3324</strain>
    </source>
</reference>
<dbReference type="Gene3D" id="1.10.10.10">
    <property type="entry name" value="Winged helix-like DNA-binding domain superfamily/Winged helix DNA-binding domain"/>
    <property type="match status" value="1"/>
</dbReference>
<keyword evidence="1 6" id="KW-0489">Methyltransferase</keyword>
<dbReference type="Pfam" id="PF08100">
    <property type="entry name" value="Dimerisation"/>
    <property type="match status" value="1"/>
</dbReference>
<dbReference type="InterPro" id="IPR029063">
    <property type="entry name" value="SAM-dependent_MTases_sf"/>
</dbReference>
<dbReference type="EMBL" id="JBHMCF010000025">
    <property type="protein sequence ID" value="MFB9472425.1"/>
    <property type="molecule type" value="Genomic_DNA"/>
</dbReference>
<evidence type="ECO:0000313" key="6">
    <source>
        <dbReference type="EMBL" id="MFB9472425.1"/>
    </source>
</evidence>
<dbReference type="PIRSF" id="PIRSF005739">
    <property type="entry name" value="O-mtase"/>
    <property type="match status" value="1"/>
</dbReference>
<dbReference type="GO" id="GO:0032259">
    <property type="term" value="P:methylation"/>
    <property type="evidence" value="ECO:0007669"/>
    <property type="project" value="UniProtKB-KW"/>
</dbReference>
<dbReference type="RefSeq" id="WP_345395310.1">
    <property type="nucleotide sequence ID" value="NZ_BAAAXS010000001.1"/>
</dbReference>
<organism evidence="6 7">
    <name type="scientific">Nonomuraea salmonea</name>
    <dbReference type="NCBI Taxonomy" id="46181"/>
    <lineage>
        <taxon>Bacteria</taxon>
        <taxon>Bacillati</taxon>
        <taxon>Actinomycetota</taxon>
        <taxon>Actinomycetes</taxon>
        <taxon>Streptosporangiales</taxon>
        <taxon>Streptosporangiaceae</taxon>
        <taxon>Nonomuraea</taxon>
    </lineage>
</organism>
<accession>A0ABV5NQ59</accession>
<keyword evidence="7" id="KW-1185">Reference proteome</keyword>
<dbReference type="InterPro" id="IPR016461">
    <property type="entry name" value="COMT-like"/>
</dbReference>
<evidence type="ECO:0000313" key="7">
    <source>
        <dbReference type="Proteomes" id="UP001589568"/>
    </source>
</evidence>
<evidence type="ECO:0000259" key="4">
    <source>
        <dbReference type="Pfam" id="PF00891"/>
    </source>
</evidence>
<keyword evidence="2" id="KW-0808">Transferase</keyword>
<dbReference type="InterPro" id="IPR036390">
    <property type="entry name" value="WH_DNA-bd_sf"/>
</dbReference>
<name>A0ABV5NQ59_9ACTN</name>
<evidence type="ECO:0000256" key="1">
    <source>
        <dbReference type="ARBA" id="ARBA00022603"/>
    </source>
</evidence>
<dbReference type="Pfam" id="PF00891">
    <property type="entry name" value="Methyltransf_2"/>
    <property type="match status" value="1"/>
</dbReference>
<dbReference type="InterPro" id="IPR001077">
    <property type="entry name" value="COMT_C"/>
</dbReference>
<dbReference type="Gene3D" id="1.10.287.1350">
    <property type="match status" value="1"/>
</dbReference>
<evidence type="ECO:0000256" key="2">
    <source>
        <dbReference type="ARBA" id="ARBA00022679"/>
    </source>
</evidence>